<reference evidence="2 3" key="1">
    <citation type="submission" date="2018-05" db="EMBL/GenBank/DDBJ databases">
        <title>Pedobacter paludis sp. nov., isolated from wetland soil.</title>
        <authorList>
            <person name="Zhang Y."/>
            <person name="Wang G."/>
        </authorList>
    </citation>
    <scope>NUCLEOTIDE SEQUENCE [LARGE SCALE GENOMIC DNA]</scope>
    <source>
        <strain evidence="2 3">KCTC22721</strain>
    </source>
</reference>
<evidence type="ECO:0000313" key="3">
    <source>
        <dbReference type="Proteomes" id="UP000245379"/>
    </source>
</evidence>
<dbReference type="Proteomes" id="UP000245379">
    <property type="component" value="Unassembled WGS sequence"/>
</dbReference>
<protein>
    <submittedName>
        <fullName evidence="2">Uncharacterized protein</fullName>
    </submittedName>
</protein>
<proteinExistence type="predicted"/>
<evidence type="ECO:0000256" key="1">
    <source>
        <dbReference type="SAM" id="Phobius"/>
    </source>
</evidence>
<evidence type="ECO:0000313" key="2">
    <source>
        <dbReference type="EMBL" id="PWS28864.1"/>
    </source>
</evidence>
<dbReference type="OrthoDB" id="1004942at2"/>
<keyword evidence="3" id="KW-1185">Reference proteome</keyword>
<sequence length="410" mass="45704">MVKAGALYFSILIAFFIAVISASLIMLAAHYRNAYLKSVRFERLLINLDSGLQVALAEKNDSVAEKKIDLYGLGTDSISVQKTTWGLYSVAILKSFILQDTLKRAFIVGKACQMDSLAIYLSDEDRPVSVSGETQIIGNVKVPKSGIRKAYVDGNPYRREEAVYGRIGESDRSLTKPNESTISQLNRNLDLDPKKMAQLSQKDQENSFFLPTRRYVLPREQVIDFKIHGNTIIYSDTLVHISARADLRDVMVFAPAISVEAGFKGSCQLFARDSIAVGKGAVFQYPSVLGVLGKKKLAGRPKIILGEQTELNGLLFAYDETKSALPLMIELGKNTRIKGEVYCPGMVKLEKGVHIDGKVSCDRFVMQTPSTLYENFLIDVFINRKARNRYYLSSGVFQSKEPNGILKWLN</sequence>
<name>A0A317EQC2_9SPHI</name>
<keyword evidence="1" id="KW-0812">Transmembrane</keyword>
<comment type="caution">
    <text evidence="2">The sequence shown here is derived from an EMBL/GenBank/DDBJ whole genome shotgun (WGS) entry which is preliminary data.</text>
</comment>
<accession>A0A317EQC2</accession>
<dbReference type="RefSeq" id="WP_109924294.1">
    <property type="nucleotide sequence ID" value="NZ_QGNZ01000001.1"/>
</dbReference>
<feature type="transmembrane region" description="Helical" evidence="1">
    <location>
        <begin position="6"/>
        <end position="31"/>
    </location>
</feature>
<keyword evidence="1" id="KW-0472">Membrane</keyword>
<gene>
    <name evidence="2" type="ORF">DHW03_03250</name>
</gene>
<dbReference type="EMBL" id="QGNZ01000001">
    <property type="protein sequence ID" value="PWS28864.1"/>
    <property type="molecule type" value="Genomic_DNA"/>
</dbReference>
<dbReference type="AlphaFoldDB" id="A0A317EQC2"/>
<organism evidence="2 3">
    <name type="scientific">Pedobacter yonginense</name>
    <dbReference type="NCBI Taxonomy" id="651869"/>
    <lineage>
        <taxon>Bacteria</taxon>
        <taxon>Pseudomonadati</taxon>
        <taxon>Bacteroidota</taxon>
        <taxon>Sphingobacteriia</taxon>
        <taxon>Sphingobacteriales</taxon>
        <taxon>Sphingobacteriaceae</taxon>
        <taxon>Pedobacter</taxon>
    </lineage>
</organism>
<keyword evidence="1" id="KW-1133">Transmembrane helix</keyword>